<reference evidence="3" key="1">
    <citation type="submission" date="2016-10" db="EMBL/GenBank/DDBJ databases">
        <authorList>
            <person name="de Groot N.N."/>
        </authorList>
    </citation>
    <scope>NUCLEOTIDE SEQUENCE [LARGE SCALE GENOMIC DNA]</scope>
    <source>
        <strain evidence="3">CPCC 202695</strain>
    </source>
</reference>
<dbReference type="AlphaFoldDB" id="A0A1H1NB87"/>
<organism evidence="3 4">
    <name type="scientific">Agromyces flavus</name>
    <dbReference type="NCBI Taxonomy" id="589382"/>
    <lineage>
        <taxon>Bacteria</taxon>
        <taxon>Bacillati</taxon>
        <taxon>Actinomycetota</taxon>
        <taxon>Actinomycetes</taxon>
        <taxon>Micrococcales</taxon>
        <taxon>Microbacteriaceae</taxon>
        <taxon>Agromyces</taxon>
    </lineage>
</organism>
<sequence length="215" mass="23296">MSRFADRREAGRRLAEALGDRRSADPLVLGLPRGGVPVADEVARALDAPLDVLVVRKLGLPRQPEVAMGAIGEEGAEVVNDDVVGLGRVSREEFAAVERRERAELDARVRRFRHDRPPQPLDGRTVVIVDDGIATGATARVACRVARERGAARIILAVPVGPPDTLATIPEADEIVAVSTPSSFMAVGMHYVDFRQTDDAEVTAILDEAQRRIER</sequence>
<keyword evidence="3" id="KW-0328">Glycosyltransferase</keyword>
<proteinExistence type="predicted"/>
<name>A0A1H1NB87_9MICO</name>
<dbReference type="STRING" id="589382.SAMN04489721_0563"/>
<dbReference type="InterPro" id="IPR000836">
    <property type="entry name" value="PRTase_dom"/>
</dbReference>
<dbReference type="Pfam" id="PF00156">
    <property type="entry name" value="Pribosyltran"/>
    <property type="match status" value="1"/>
</dbReference>
<dbReference type="InterPro" id="IPR029057">
    <property type="entry name" value="PRTase-like"/>
</dbReference>
<feature type="domain" description="Phosphoribosyltransferase" evidence="1">
    <location>
        <begin position="14"/>
        <end position="165"/>
    </location>
</feature>
<dbReference type="RefSeq" id="WP_092669090.1">
    <property type="nucleotide sequence ID" value="NZ_BMDN01000007.1"/>
</dbReference>
<dbReference type="Proteomes" id="UP000893823">
    <property type="component" value="Unassembled WGS sequence"/>
</dbReference>
<reference evidence="4" key="2">
    <citation type="submission" date="2016-10" db="EMBL/GenBank/DDBJ databases">
        <authorList>
            <person name="Varghese N."/>
            <person name="Submissions S."/>
        </authorList>
    </citation>
    <scope>NUCLEOTIDE SEQUENCE [LARGE SCALE GENOMIC DNA]</scope>
    <source>
        <strain evidence="4">CPCC 202695</strain>
    </source>
</reference>
<protein>
    <submittedName>
        <fullName evidence="2">Phosphoribosyl transferase</fullName>
    </submittedName>
    <submittedName>
        <fullName evidence="3">Predicted phosphoribosyltransferase</fullName>
    </submittedName>
</protein>
<evidence type="ECO:0000313" key="2">
    <source>
        <dbReference type="EMBL" id="MCP2369125.1"/>
    </source>
</evidence>
<evidence type="ECO:0000259" key="1">
    <source>
        <dbReference type="Pfam" id="PF00156"/>
    </source>
</evidence>
<dbReference type="EMBL" id="SODL02000007">
    <property type="protein sequence ID" value="MCP2369125.1"/>
    <property type="molecule type" value="Genomic_DNA"/>
</dbReference>
<evidence type="ECO:0000313" key="5">
    <source>
        <dbReference type="Proteomes" id="UP000893823"/>
    </source>
</evidence>
<accession>A0A1H1NB87</accession>
<dbReference type="Proteomes" id="UP000199482">
    <property type="component" value="Chromosome I"/>
</dbReference>
<dbReference type="EMBL" id="LT629755">
    <property type="protein sequence ID" value="SDR96212.1"/>
    <property type="molecule type" value="Genomic_DNA"/>
</dbReference>
<dbReference type="Gene3D" id="3.40.50.2020">
    <property type="match status" value="1"/>
</dbReference>
<keyword evidence="5" id="KW-1185">Reference proteome</keyword>
<dbReference type="Gene3D" id="3.30.1310.20">
    <property type="entry name" value="PRTase-like"/>
    <property type="match status" value="1"/>
</dbReference>
<gene>
    <name evidence="2" type="ORF">BCL57_003308</name>
    <name evidence="3" type="ORF">SAMN04489721_0563</name>
</gene>
<evidence type="ECO:0000313" key="3">
    <source>
        <dbReference type="EMBL" id="SDR96212.1"/>
    </source>
</evidence>
<keyword evidence="3" id="KW-0808">Transferase</keyword>
<dbReference type="GO" id="GO:0016757">
    <property type="term" value="F:glycosyltransferase activity"/>
    <property type="evidence" value="ECO:0007669"/>
    <property type="project" value="UniProtKB-KW"/>
</dbReference>
<evidence type="ECO:0000313" key="4">
    <source>
        <dbReference type="Proteomes" id="UP000199482"/>
    </source>
</evidence>
<reference evidence="2" key="3">
    <citation type="submission" date="2022-06" db="EMBL/GenBank/DDBJ databases">
        <title>Genomic Encyclopedia of Type Strains, Phase III (KMG-III): the genomes of soil and plant-associated and newly described type strains.</title>
        <authorList>
            <person name="Whitman W."/>
        </authorList>
    </citation>
    <scope>NUCLEOTIDE SEQUENCE</scope>
    <source>
        <strain evidence="2">CPCC 202695</strain>
    </source>
</reference>
<dbReference type="CDD" id="cd06223">
    <property type="entry name" value="PRTases_typeI"/>
    <property type="match status" value="1"/>
</dbReference>
<dbReference type="SUPFAM" id="SSF53271">
    <property type="entry name" value="PRTase-like"/>
    <property type="match status" value="1"/>
</dbReference>